<dbReference type="InterPro" id="IPR001173">
    <property type="entry name" value="Glyco_trans_2-like"/>
</dbReference>
<evidence type="ECO:0000259" key="1">
    <source>
        <dbReference type="Pfam" id="PF00535"/>
    </source>
</evidence>
<evidence type="ECO:0000313" key="2">
    <source>
        <dbReference type="EMBL" id="SUZ60982.1"/>
    </source>
</evidence>
<name>A0A381P264_9ZZZZ</name>
<dbReference type="Gene3D" id="3.90.550.10">
    <property type="entry name" value="Spore Coat Polysaccharide Biosynthesis Protein SpsA, Chain A"/>
    <property type="match status" value="1"/>
</dbReference>
<gene>
    <name evidence="2" type="ORF">METZ01_LOCUS13836</name>
</gene>
<dbReference type="EMBL" id="UINC01000777">
    <property type="protein sequence ID" value="SUZ60982.1"/>
    <property type="molecule type" value="Genomic_DNA"/>
</dbReference>
<proteinExistence type="predicted"/>
<dbReference type="SUPFAM" id="SSF53448">
    <property type="entry name" value="Nucleotide-diphospho-sugar transferases"/>
    <property type="match status" value="1"/>
</dbReference>
<sequence length="225" mass="24285">VAATVTRVRNALPDSELEIIVVDDGSGDETSLLARRAGADQVIELPENRGKGAAVRAGMMAASGAYLVFTDVDLAYHPTQIAALLEALQAGADVALGSRRHPSSSEITPASGLRKRGSRIFNLFTRLVVGSSYLDTQCGLKGFTAEAATEIFTRSKVDGFAFDVEVVHLARKLGLKTTEVPVVLDHVEQTTVRFIPQAIRMLWDVLKIRMWSALGRYPNPTAKGH</sequence>
<feature type="domain" description="Glycosyltransferase 2-like" evidence="1">
    <location>
        <begin position="2"/>
        <end position="150"/>
    </location>
</feature>
<dbReference type="GO" id="GO:0006487">
    <property type="term" value="P:protein N-linked glycosylation"/>
    <property type="evidence" value="ECO:0007669"/>
    <property type="project" value="TreeGrafter"/>
</dbReference>
<dbReference type="PANTHER" id="PTHR10859">
    <property type="entry name" value="GLYCOSYL TRANSFERASE"/>
    <property type="match status" value="1"/>
</dbReference>
<dbReference type="AlphaFoldDB" id="A0A381P264"/>
<accession>A0A381P264</accession>
<organism evidence="2">
    <name type="scientific">marine metagenome</name>
    <dbReference type="NCBI Taxonomy" id="408172"/>
    <lineage>
        <taxon>unclassified sequences</taxon>
        <taxon>metagenomes</taxon>
        <taxon>ecological metagenomes</taxon>
    </lineage>
</organism>
<dbReference type="Pfam" id="PF00535">
    <property type="entry name" value="Glycos_transf_2"/>
    <property type="match status" value="1"/>
</dbReference>
<feature type="non-terminal residue" evidence="2">
    <location>
        <position position="1"/>
    </location>
</feature>
<dbReference type="PANTHER" id="PTHR10859:SF91">
    <property type="entry name" value="DOLICHYL-PHOSPHATE BETA-GLUCOSYLTRANSFERASE"/>
    <property type="match status" value="1"/>
</dbReference>
<dbReference type="InterPro" id="IPR029044">
    <property type="entry name" value="Nucleotide-diphossugar_trans"/>
</dbReference>
<reference evidence="2" key="1">
    <citation type="submission" date="2018-05" db="EMBL/GenBank/DDBJ databases">
        <authorList>
            <person name="Lanie J.A."/>
            <person name="Ng W.-L."/>
            <person name="Kazmierczak K.M."/>
            <person name="Andrzejewski T.M."/>
            <person name="Davidsen T.M."/>
            <person name="Wayne K.J."/>
            <person name="Tettelin H."/>
            <person name="Glass J.I."/>
            <person name="Rusch D."/>
            <person name="Podicherti R."/>
            <person name="Tsui H.-C.T."/>
            <person name="Winkler M.E."/>
        </authorList>
    </citation>
    <scope>NUCLEOTIDE SEQUENCE</scope>
</reference>
<protein>
    <recommendedName>
        <fullName evidence="1">Glycosyltransferase 2-like domain-containing protein</fullName>
    </recommendedName>
</protein>